<dbReference type="AlphaFoldDB" id="A0AAV7RET6"/>
<name>A0AAV7RET6_PLEWA</name>
<gene>
    <name evidence="3" type="ORF">NDU88_002720</name>
</gene>
<feature type="compositionally biased region" description="Basic and acidic residues" evidence="1">
    <location>
        <begin position="163"/>
        <end position="172"/>
    </location>
</feature>
<evidence type="ECO:0000313" key="4">
    <source>
        <dbReference type="Proteomes" id="UP001066276"/>
    </source>
</evidence>
<dbReference type="Proteomes" id="UP001066276">
    <property type="component" value="Chromosome 5"/>
</dbReference>
<accession>A0AAV7RET6</accession>
<feature type="chain" id="PRO_5043372723" evidence="2">
    <location>
        <begin position="21"/>
        <end position="285"/>
    </location>
</feature>
<evidence type="ECO:0000313" key="3">
    <source>
        <dbReference type="EMBL" id="KAJ1149921.1"/>
    </source>
</evidence>
<feature type="compositionally biased region" description="Basic and acidic residues" evidence="1">
    <location>
        <begin position="131"/>
        <end position="152"/>
    </location>
</feature>
<sequence>MGHCNTWGTVFAALYTTAHGAPTLANLPEVLKQIQDEYGAAPALDLGMQLIGNFATVSSIILSNLKGEALALAVRMRLRDVPQLDQEQQRPRIIAETYFSIGRDSLEARPQKPQFQVKSSKDTTKQQQPEGNKKRWEKKQQTPKKERGESPRPETPQTRYNLRNRDNLKTPDRYQYTDTRQSRSFQDSSEKKNERGGRSERRTEYVKPIQDSQHSSEVSVKKEEKPIQQKQQFKKKKVAAVSVRHATQEESSLEEQDMGTSTVRQRGRGHNSLPESSRASGGESN</sequence>
<keyword evidence="4" id="KW-1185">Reference proteome</keyword>
<feature type="signal peptide" evidence="2">
    <location>
        <begin position="1"/>
        <end position="20"/>
    </location>
</feature>
<feature type="compositionally biased region" description="Polar residues" evidence="1">
    <location>
        <begin position="273"/>
        <end position="285"/>
    </location>
</feature>
<dbReference type="Pfam" id="PF20672">
    <property type="entry name" value="Gag_FV_central"/>
    <property type="match status" value="1"/>
</dbReference>
<reference evidence="3" key="1">
    <citation type="journal article" date="2022" name="bioRxiv">
        <title>Sequencing and chromosome-scale assembly of the giantPleurodeles waltlgenome.</title>
        <authorList>
            <person name="Brown T."/>
            <person name="Elewa A."/>
            <person name="Iarovenko S."/>
            <person name="Subramanian E."/>
            <person name="Araus A.J."/>
            <person name="Petzold A."/>
            <person name="Susuki M."/>
            <person name="Suzuki K.-i.T."/>
            <person name="Hayashi T."/>
            <person name="Toyoda A."/>
            <person name="Oliveira C."/>
            <person name="Osipova E."/>
            <person name="Leigh N.D."/>
            <person name="Simon A."/>
            <person name="Yun M.H."/>
        </authorList>
    </citation>
    <scope>NUCLEOTIDE SEQUENCE</scope>
    <source>
        <strain evidence="3">20211129_DDA</strain>
        <tissue evidence="3">Liver</tissue>
    </source>
</reference>
<proteinExistence type="predicted"/>
<comment type="caution">
    <text evidence="3">The sequence shown here is derived from an EMBL/GenBank/DDBJ whole genome shotgun (WGS) entry which is preliminary data.</text>
</comment>
<keyword evidence="2" id="KW-0732">Signal</keyword>
<evidence type="ECO:0000256" key="1">
    <source>
        <dbReference type="SAM" id="MobiDB-lite"/>
    </source>
</evidence>
<evidence type="ECO:0000256" key="2">
    <source>
        <dbReference type="SAM" id="SignalP"/>
    </source>
</evidence>
<dbReference type="EMBL" id="JANPWB010000009">
    <property type="protein sequence ID" value="KAJ1149921.1"/>
    <property type="molecule type" value="Genomic_DNA"/>
</dbReference>
<feature type="compositionally biased region" description="Basic and acidic residues" evidence="1">
    <location>
        <begin position="188"/>
        <end position="205"/>
    </location>
</feature>
<organism evidence="3 4">
    <name type="scientific">Pleurodeles waltl</name>
    <name type="common">Iberian ribbed newt</name>
    <dbReference type="NCBI Taxonomy" id="8319"/>
    <lineage>
        <taxon>Eukaryota</taxon>
        <taxon>Metazoa</taxon>
        <taxon>Chordata</taxon>
        <taxon>Craniata</taxon>
        <taxon>Vertebrata</taxon>
        <taxon>Euteleostomi</taxon>
        <taxon>Amphibia</taxon>
        <taxon>Batrachia</taxon>
        <taxon>Caudata</taxon>
        <taxon>Salamandroidea</taxon>
        <taxon>Salamandridae</taxon>
        <taxon>Pleurodelinae</taxon>
        <taxon>Pleurodeles</taxon>
    </lineage>
</organism>
<feature type="compositionally biased region" description="Polar residues" evidence="1">
    <location>
        <begin position="176"/>
        <end position="187"/>
    </location>
</feature>
<feature type="region of interest" description="Disordered" evidence="1">
    <location>
        <begin position="105"/>
        <end position="285"/>
    </location>
</feature>
<protein>
    <submittedName>
        <fullName evidence="3">Uncharacterized protein</fullName>
    </submittedName>
</protein>